<gene>
    <name evidence="2" type="ordered locus">CLOAM0072</name>
</gene>
<dbReference type="AlphaFoldDB" id="B0VIS6"/>
<feature type="domain" description="DUF6884" evidence="1">
    <location>
        <begin position="4"/>
        <end position="135"/>
    </location>
</feature>
<dbReference type="Proteomes" id="UP000002019">
    <property type="component" value="Chromosome"/>
</dbReference>
<dbReference type="InterPro" id="IPR049251">
    <property type="entry name" value="DUF6884"/>
</dbReference>
<reference evidence="2 3" key="1">
    <citation type="journal article" date="2008" name="J. Bacteriol.">
        <title>'Candidatus Cloacamonas acidaminovorans': genome sequence reconstruction provides a first glimpse of a new bacterial division.</title>
        <authorList>
            <person name="Pelletier E."/>
            <person name="Kreimeyer A."/>
            <person name="Bocs S."/>
            <person name="Rouy Z."/>
            <person name="Gyapay G."/>
            <person name="Chouari R."/>
            <person name="Riviere D."/>
            <person name="Ganesan A."/>
            <person name="Daegelen P."/>
            <person name="Sghir A."/>
            <person name="Cohen G.N."/>
            <person name="Medigue C."/>
            <person name="Weissenbach J."/>
            <person name="Le Paslier D."/>
        </authorList>
    </citation>
    <scope>NUCLEOTIDE SEQUENCE [LARGE SCALE GENOMIC DNA]</scope>
    <source>
        <strain evidence="3">Evry</strain>
    </source>
</reference>
<evidence type="ECO:0000259" key="1">
    <source>
        <dbReference type="Pfam" id="PF21818"/>
    </source>
</evidence>
<dbReference type="KEGG" id="caci:CLOAM0072"/>
<dbReference type="HOGENOM" id="CLU_114074_1_0_0"/>
<dbReference type="OrthoDB" id="1493562at2"/>
<dbReference type="RefSeq" id="WP_015423847.1">
    <property type="nucleotide sequence ID" value="NC_020449.1"/>
</dbReference>
<proteinExistence type="predicted"/>
<dbReference type="Pfam" id="PF21818">
    <property type="entry name" value="DUF6884"/>
    <property type="match status" value="1"/>
</dbReference>
<evidence type="ECO:0000313" key="2">
    <source>
        <dbReference type="EMBL" id="CAO79986.1"/>
    </source>
</evidence>
<dbReference type="EMBL" id="CU466930">
    <property type="protein sequence ID" value="CAO79986.1"/>
    <property type="molecule type" value="Genomic_DNA"/>
</dbReference>
<sequence length="145" mass="16464">MDVIGLVQCGAQKKATAAPAKDLYNSSLFKKSKSFVESKCDKWFILSAKYGLLLPEQVVEPYNETLKSYSVKERAIWAESVFEDISKHINSGDKIIFLAGNCYRQFLIPKLQAMGIQIEVPMKGLRIGEQLHYLDVQNQRNNYGK</sequence>
<accession>B0VIS6</accession>
<organism evidence="2 3">
    <name type="scientific">Cloacimonas acidaminovorans (strain Evry)</name>
    <dbReference type="NCBI Taxonomy" id="459349"/>
    <lineage>
        <taxon>Bacteria</taxon>
        <taxon>Pseudomonadati</taxon>
        <taxon>Candidatus Cloacimonadota</taxon>
        <taxon>Candidatus Cloacimonadia</taxon>
        <taxon>Candidatus Cloacimonadales</taxon>
        <taxon>Candidatus Cloacimonadaceae</taxon>
        <taxon>Candidatus Cloacimonas</taxon>
    </lineage>
</organism>
<evidence type="ECO:0000313" key="3">
    <source>
        <dbReference type="Proteomes" id="UP000002019"/>
    </source>
</evidence>
<name>B0VIS6_CLOAI</name>
<dbReference type="eggNOG" id="COG0343">
    <property type="taxonomic scope" value="Bacteria"/>
</dbReference>
<dbReference type="STRING" id="459349.CLOAM0072"/>
<keyword evidence="3" id="KW-1185">Reference proteome</keyword>
<protein>
    <recommendedName>
        <fullName evidence="1">DUF6884 domain-containing protein</fullName>
    </recommendedName>
</protein>